<evidence type="ECO:0000313" key="4">
    <source>
        <dbReference type="EMBL" id="SUZ67397.1"/>
    </source>
</evidence>
<proteinExistence type="inferred from homology"/>
<dbReference type="Gene3D" id="3.40.50.1820">
    <property type="entry name" value="alpha/beta hydrolase"/>
    <property type="match status" value="1"/>
</dbReference>
<dbReference type="GO" id="GO:0016787">
    <property type="term" value="F:hydrolase activity"/>
    <property type="evidence" value="ECO:0007669"/>
    <property type="project" value="UniProtKB-KW"/>
</dbReference>
<dbReference type="InterPro" id="IPR050565">
    <property type="entry name" value="LYPA1-2/EST-like"/>
</dbReference>
<evidence type="ECO:0000256" key="2">
    <source>
        <dbReference type="ARBA" id="ARBA00022801"/>
    </source>
</evidence>
<accession>A0A381PMQ3</accession>
<reference evidence="4" key="1">
    <citation type="submission" date="2018-05" db="EMBL/GenBank/DDBJ databases">
        <authorList>
            <person name="Lanie J.A."/>
            <person name="Ng W.-L."/>
            <person name="Kazmierczak K.M."/>
            <person name="Andrzejewski T.M."/>
            <person name="Davidsen T.M."/>
            <person name="Wayne K.J."/>
            <person name="Tettelin H."/>
            <person name="Glass J.I."/>
            <person name="Rusch D."/>
            <person name="Podicherti R."/>
            <person name="Tsui H.-C.T."/>
            <person name="Winkler M.E."/>
        </authorList>
    </citation>
    <scope>NUCLEOTIDE SEQUENCE</scope>
</reference>
<keyword evidence="2" id="KW-0378">Hydrolase</keyword>
<dbReference type="PANTHER" id="PTHR10655:SF17">
    <property type="entry name" value="LYSOPHOSPHOLIPASE-LIKE PROTEIN 1"/>
    <property type="match status" value="1"/>
</dbReference>
<comment type="similarity">
    <text evidence="1">Belongs to the AB hydrolase superfamily. AB hydrolase 2 family.</text>
</comment>
<dbReference type="SUPFAM" id="SSF53474">
    <property type="entry name" value="alpha/beta-Hydrolases"/>
    <property type="match status" value="1"/>
</dbReference>
<name>A0A381PMQ3_9ZZZZ</name>
<gene>
    <name evidence="4" type="ORF">METZ01_LOCUS20251</name>
</gene>
<feature type="domain" description="Phospholipase/carboxylesterase/thioesterase" evidence="3">
    <location>
        <begin position="8"/>
        <end position="187"/>
    </location>
</feature>
<sequence>MTVQYQQTSSAPSRVIVALHGWTGNADSMQSVAGAFGFSDTLWIFPQAPYSASPGGFSWYDGDKISGWKHTASFSLLDKLVQEQFENGFAANDLFLLGFSQGASLVMEYMIRQRFSMAGVIAIAGFIHDKKRFVRETTPESKNSRVLLIHGEKDQVIYPSASEKAHKLLHQSGYQSELQILQSSHKVSLSAKPLIKKILTFH</sequence>
<evidence type="ECO:0000256" key="1">
    <source>
        <dbReference type="ARBA" id="ARBA00006499"/>
    </source>
</evidence>
<dbReference type="EMBL" id="UINC01001010">
    <property type="protein sequence ID" value="SUZ67397.1"/>
    <property type="molecule type" value="Genomic_DNA"/>
</dbReference>
<dbReference type="PANTHER" id="PTHR10655">
    <property type="entry name" value="LYSOPHOSPHOLIPASE-RELATED"/>
    <property type="match status" value="1"/>
</dbReference>
<dbReference type="InterPro" id="IPR029058">
    <property type="entry name" value="AB_hydrolase_fold"/>
</dbReference>
<evidence type="ECO:0000259" key="3">
    <source>
        <dbReference type="Pfam" id="PF02230"/>
    </source>
</evidence>
<dbReference type="AlphaFoldDB" id="A0A381PMQ3"/>
<protein>
    <recommendedName>
        <fullName evidence="3">Phospholipase/carboxylesterase/thioesterase domain-containing protein</fullName>
    </recommendedName>
</protein>
<dbReference type="InterPro" id="IPR003140">
    <property type="entry name" value="PLipase/COase/thioEstase"/>
</dbReference>
<dbReference type="Pfam" id="PF02230">
    <property type="entry name" value="Abhydrolase_2"/>
    <property type="match status" value="1"/>
</dbReference>
<organism evidence="4">
    <name type="scientific">marine metagenome</name>
    <dbReference type="NCBI Taxonomy" id="408172"/>
    <lineage>
        <taxon>unclassified sequences</taxon>
        <taxon>metagenomes</taxon>
        <taxon>ecological metagenomes</taxon>
    </lineage>
</organism>